<name>A0A9N8K2N3_9PEZI</name>
<evidence type="ECO:0000313" key="2">
    <source>
        <dbReference type="Proteomes" id="UP000714618"/>
    </source>
</evidence>
<gene>
    <name evidence="1" type="ORF">AWRI4233_LOCUS8311</name>
</gene>
<protein>
    <submittedName>
        <fullName evidence="1">Uncharacterized protein</fullName>
    </submittedName>
</protein>
<dbReference type="OrthoDB" id="5424391at2759"/>
<comment type="caution">
    <text evidence="1">The sequence shown here is derived from an EMBL/GenBank/DDBJ whole genome shotgun (WGS) entry which is preliminary data.</text>
</comment>
<evidence type="ECO:0000313" key="1">
    <source>
        <dbReference type="EMBL" id="CAD0099487.1"/>
    </source>
</evidence>
<proteinExistence type="predicted"/>
<dbReference type="AlphaFoldDB" id="A0A9N8K2N3"/>
<dbReference type="EMBL" id="CAIJEO010000010">
    <property type="protein sequence ID" value="CAD0099487.1"/>
    <property type="molecule type" value="Genomic_DNA"/>
</dbReference>
<organism evidence="1 2">
    <name type="scientific">Aureobasidium mustum</name>
    <dbReference type="NCBI Taxonomy" id="2773714"/>
    <lineage>
        <taxon>Eukaryota</taxon>
        <taxon>Fungi</taxon>
        <taxon>Dikarya</taxon>
        <taxon>Ascomycota</taxon>
        <taxon>Pezizomycotina</taxon>
        <taxon>Dothideomycetes</taxon>
        <taxon>Dothideomycetidae</taxon>
        <taxon>Dothideales</taxon>
        <taxon>Saccotheciaceae</taxon>
        <taxon>Aureobasidium</taxon>
    </lineage>
</organism>
<accession>A0A9N8K2N3</accession>
<sequence length="393" mass="44877">MFRFRRVGPVFVSICSSSKLVEPRACVRMPSPRLLSRRFSNTLRYTQTSDWDSVRFDTVKRRRTPGAPLLSAEEKANVVACRQAIEEGESPETLFRSKLDAGTLSRPVASICLVEANHRNQVAAKLGQAALTWLWDQRDDLIYPDDNDLVFAMTDLLVREGNEEEVWDWIRCRSHRSKDLPFYVRHEWRATALKGLVMSKTKLSTNGSLDEAIEAFLRSGSMSVPDGGSESWLKTHLSWFIPLQAHERSPSINGGRRWTHSWPNTNMRLYHRVVVTLISMHSTSRLDLAKFAMYHIRVPDPEPIMNEFQDALENPNHALHTLRLSTTMHSMRLTAEHASDELRRFGRYNDAALLDAAREKILPSTGAYGDRADRESIFAQGKPAKKSPFPKFK</sequence>
<keyword evidence="2" id="KW-1185">Reference proteome</keyword>
<reference evidence="1" key="1">
    <citation type="submission" date="2020-06" db="EMBL/GenBank/DDBJ databases">
        <authorList>
            <person name="Onetto C."/>
        </authorList>
    </citation>
    <scope>NUCLEOTIDE SEQUENCE</scope>
</reference>
<dbReference type="Proteomes" id="UP000714618">
    <property type="component" value="Unassembled WGS sequence"/>
</dbReference>